<dbReference type="PANTHER" id="PTHR36435:SF1">
    <property type="entry name" value="CAAX AMINO TERMINAL PROTEASE FAMILY PROTEIN"/>
    <property type="match status" value="1"/>
</dbReference>
<proteinExistence type="inferred from homology"/>
<evidence type="ECO:0000256" key="1">
    <source>
        <dbReference type="ARBA" id="ARBA00009067"/>
    </source>
</evidence>
<dbReference type="OrthoDB" id="8607342at2"/>
<dbReference type="Pfam" id="PF02517">
    <property type="entry name" value="Rce1-like"/>
    <property type="match status" value="1"/>
</dbReference>
<dbReference type="GO" id="GO:0004175">
    <property type="term" value="F:endopeptidase activity"/>
    <property type="evidence" value="ECO:0007669"/>
    <property type="project" value="UniProtKB-ARBA"/>
</dbReference>
<reference evidence="4 5" key="1">
    <citation type="submission" date="2018-11" db="EMBL/GenBank/DDBJ databases">
        <title>Aerococcus sp. SJQ22, whole genome shotgun sequence.</title>
        <authorList>
            <person name="Sun L."/>
            <person name="Gao X."/>
            <person name="Chen W."/>
            <person name="Huang K."/>
        </authorList>
    </citation>
    <scope>NUCLEOTIDE SEQUENCE [LARGE SCALE GENOMIC DNA]</scope>
    <source>
        <strain evidence="4 5">SJQ22</strain>
    </source>
</reference>
<dbReference type="Proteomes" id="UP000273977">
    <property type="component" value="Unassembled WGS sequence"/>
</dbReference>
<dbReference type="EMBL" id="RKMG01000009">
    <property type="protein sequence ID" value="RPA60744.1"/>
    <property type="molecule type" value="Genomic_DNA"/>
</dbReference>
<accession>A0A3N4H6E1</accession>
<feature type="transmembrane region" description="Helical" evidence="2">
    <location>
        <begin position="198"/>
        <end position="216"/>
    </location>
</feature>
<organism evidence="4 5">
    <name type="scientific">Aerococcus agrisoli</name>
    <dbReference type="NCBI Taxonomy" id="2487350"/>
    <lineage>
        <taxon>Bacteria</taxon>
        <taxon>Bacillati</taxon>
        <taxon>Bacillota</taxon>
        <taxon>Bacilli</taxon>
        <taxon>Lactobacillales</taxon>
        <taxon>Aerococcaceae</taxon>
        <taxon>Aerococcus</taxon>
    </lineage>
</organism>
<keyword evidence="2" id="KW-0812">Transmembrane</keyword>
<feature type="transmembrane region" description="Helical" evidence="2">
    <location>
        <begin position="100"/>
        <end position="122"/>
    </location>
</feature>
<dbReference type="AlphaFoldDB" id="A0A3N4H6E1"/>
<gene>
    <name evidence="4" type="ORF">EF384_04060</name>
</gene>
<feature type="domain" description="CAAX prenyl protease 2/Lysostaphin resistance protein A-like" evidence="3">
    <location>
        <begin position="148"/>
        <end position="233"/>
    </location>
</feature>
<feature type="transmembrane region" description="Helical" evidence="2">
    <location>
        <begin position="176"/>
        <end position="192"/>
    </location>
</feature>
<sequence>MGIRKNRAQSYNEEATFGFKSIFFGALIVILWTIAYMFIVAVPQLYTMYGNSLDHNLMLILGVVSLIFMFLVTIWFYRYYQKKHPDSFQPLTKKDLLHVAGLYVGILIFKTAMSYLMGWVYGTDTTVNDEMIFGMLGDHPNILLSLNLGLSVITLAPVMEEIIFRGMISKGMFLDKYFWPAIILSSLFFSSLHLSGNLISFLLYAGIGAICFMAYWKNKNLNAAILLHFLNNLPGAILLIFGLY</sequence>
<evidence type="ECO:0000313" key="5">
    <source>
        <dbReference type="Proteomes" id="UP000273977"/>
    </source>
</evidence>
<protein>
    <submittedName>
        <fullName evidence="4">CPBP family intramembrane metalloprotease</fullName>
    </submittedName>
</protein>
<dbReference type="RefSeq" id="WP_123779707.1">
    <property type="nucleotide sequence ID" value="NZ_RKMG01000009.1"/>
</dbReference>
<feature type="transmembrane region" description="Helical" evidence="2">
    <location>
        <begin position="58"/>
        <end position="80"/>
    </location>
</feature>
<keyword evidence="5" id="KW-1185">Reference proteome</keyword>
<feature type="transmembrane region" description="Helical" evidence="2">
    <location>
        <begin position="21"/>
        <end position="46"/>
    </location>
</feature>
<dbReference type="GO" id="GO:0008237">
    <property type="term" value="F:metallopeptidase activity"/>
    <property type="evidence" value="ECO:0007669"/>
    <property type="project" value="UniProtKB-KW"/>
</dbReference>
<keyword evidence="4" id="KW-0482">Metalloprotease</keyword>
<evidence type="ECO:0000313" key="4">
    <source>
        <dbReference type="EMBL" id="RPA60744.1"/>
    </source>
</evidence>
<evidence type="ECO:0000259" key="3">
    <source>
        <dbReference type="Pfam" id="PF02517"/>
    </source>
</evidence>
<keyword evidence="4" id="KW-0378">Hydrolase</keyword>
<comment type="similarity">
    <text evidence="1">Belongs to the UPF0177 family.</text>
</comment>
<dbReference type="GO" id="GO:0006508">
    <property type="term" value="P:proteolysis"/>
    <property type="evidence" value="ECO:0007669"/>
    <property type="project" value="UniProtKB-KW"/>
</dbReference>
<feature type="transmembrane region" description="Helical" evidence="2">
    <location>
        <begin position="223"/>
        <end position="243"/>
    </location>
</feature>
<dbReference type="PANTHER" id="PTHR36435">
    <property type="entry name" value="SLR1288 PROTEIN"/>
    <property type="match status" value="1"/>
</dbReference>
<evidence type="ECO:0000256" key="2">
    <source>
        <dbReference type="SAM" id="Phobius"/>
    </source>
</evidence>
<comment type="caution">
    <text evidence="4">The sequence shown here is derived from an EMBL/GenBank/DDBJ whole genome shotgun (WGS) entry which is preliminary data.</text>
</comment>
<dbReference type="GO" id="GO:0080120">
    <property type="term" value="P:CAAX-box protein maturation"/>
    <property type="evidence" value="ECO:0007669"/>
    <property type="project" value="UniProtKB-ARBA"/>
</dbReference>
<dbReference type="InterPro" id="IPR052710">
    <property type="entry name" value="CAAX_protease"/>
</dbReference>
<name>A0A3N4H6E1_9LACT</name>
<keyword evidence="2" id="KW-1133">Transmembrane helix</keyword>
<dbReference type="InterPro" id="IPR003675">
    <property type="entry name" value="Rce1/LyrA-like_dom"/>
</dbReference>
<keyword evidence="2" id="KW-0472">Membrane</keyword>
<keyword evidence="4" id="KW-0645">Protease</keyword>
<feature type="transmembrane region" description="Helical" evidence="2">
    <location>
        <begin position="142"/>
        <end position="164"/>
    </location>
</feature>